<feature type="domain" description="Stress-response A/B barrel" evidence="2">
    <location>
        <begin position="170"/>
        <end position="264"/>
    </location>
</feature>
<comment type="caution">
    <text evidence="3">The sequence shown here is derived from an EMBL/GenBank/DDBJ whole genome shotgun (WGS) entry which is preliminary data.</text>
</comment>
<reference evidence="4" key="1">
    <citation type="submission" date="2024-07" db="EMBL/GenBank/DDBJ databases">
        <title>Two chromosome-level genome assemblies of Korean endemic species Abeliophyllum distichum and Forsythia ovata (Oleaceae).</title>
        <authorList>
            <person name="Jang H."/>
        </authorList>
    </citation>
    <scope>NUCLEOTIDE SEQUENCE [LARGE SCALE GENOMIC DNA]</scope>
</reference>
<organism evidence="3 4">
    <name type="scientific">Abeliophyllum distichum</name>
    <dbReference type="NCBI Taxonomy" id="126358"/>
    <lineage>
        <taxon>Eukaryota</taxon>
        <taxon>Viridiplantae</taxon>
        <taxon>Streptophyta</taxon>
        <taxon>Embryophyta</taxon>
        <taxon>Tracheophyta</taxon>
        <taxon>Spermatophyta</taxon>
        <taxon>Magnoliopsida</taxon>
        <taxon>eudicotyledons</taxon>
        <taxon>Gunneridae</taxon>
        <taxon>Pentapetalae</taxon>
        <taxon>asterids</taxon>
        <taxon>lamiids</taxon>
        <taxon>Lamiales</taxon>
        <taxon>Oleaceae</taxon>
        <taxon>Forsythieae</taxon>
        <taxon>Abeliophyllum</taxon>
    </lineage>
</organism>
<dbReference type="SMART" id="SM00886">
    <property type="entry name" value="Dabb"/>
    <property type="match status" value="2"/>
</dbReference>
<dbReference type="Proteomes" id="UP001604336">
    <property type="component" value="Unassembled WGS sequence"/>
</dbReference>
<evidence type="ECO:0000313" key="3">
    <source>
        <dbReference type="EMBL" id="KAL2533255.1"/>
    </source>
</evidence>
<dbReference type="Gene3D" id="3.30.70.100">
    <property type="match status" value="2"/>
</dbReference>
<keyword evidence="4" id="KW-1185">Reference proteome</keyword>
<proteinExistence type="predicted"/>
<accession>A0ABD1V9M6</accession>
<protein>
    <submittedName>
        <fullName evidence="3">Stress responsive alpha-beta barrel domain protein</fullName>
    </submittedName>
</protein>
<evidence type="ECO:0000313" key="4">
    <source>
        <dbReference type="Proteomes" id="UP001604336"/>
    </source>
</evidence>
<dbReference type="EMBL" id="JBFOLK010000002">
    <property type="protein sequence ID" value="KAL2533255.1"/>
    <property type="molecule type" value="Genomic_DNA"/>
</dbReference>
<dbReference type="PROSITE" id="PS51502">
    <property type="entry name" value="S_R_A_B_BARREL"/>
    <property type="match status" value="2"/>
</dbReference>
<dbReference type="InterPro" id="IPR011008">
    <property type="entry name" value="Dimeric_a/b-barrel"/>
</dbReference>
<dbReference type="PANTHER" id="PTHR33178:SF3">
    <property type="entry name" value="STRESS-RESPONSE A_B BARREL DOMAIN-CONTAINING PROTEIN UP3"/>
    <property type="match status" value="1"/>
</dbReference>
<name>A0ABD1V9M6_9LAMI</name>
<dbReference type="InterPro" id="IPR044662">
    <property type="entry name" value="HS1/DABB1-like"/>
</dbReference>
<dbReference type="InterPro" id="IPR013097">
    <property type="entry name" value="Dabb"/>
</dbReference>
<evidence type="ECO:0000256" key="1">
    <source>
        <dbReference type="ARBA" id="ARBA00011738"/>
    </source>
</evidence>
<dbReference type="SUPFAM" id="SSF54909">
    <property type="entry name" value="Dimeric alpha+beta barrel"/>
    <property type="match status" value="2"/>
</dbReference>
<gene>
    <name evidence="3" type="ORF">Adt_06606</name>
</gene>
<feature type="domain" description="Stress-response A/B barrel" evidence="2">
    <location>
        <begin position="60"/>
        <end position="154"/>
    </location>
</feature>
<comment type="subunit">
    <text evidence="1">Homodimer.</text>
</comment>
<dbReference type="Pfam" id="PF07876">
    <property type="entry name" value="Dabb"/>
    <property type="match status" value="2"/>
</dbReference>
<dbReference type="PANTHER" id="PTHR33178">
    <property type="match status" value="1"/>
</dbReference>
<sequence length="278" mass="30437">MLCIGTRAAAARTHFLSSFPTASSSLSTATLKPFHYKPFKSHFHPSIKMLSSNSDSSQFVEHVVLFKVKPDTDPSAVNTMISNLNGLTSLDPVFHLKAGPIARTRSSSLSFTHMLHSRHRSKPDLGSYSDHPAHISVVTNYVRPIVDDVMAVDWVSDDIAGSLIVPPGSAMRVTFMKLKEGVEESDKNEILKVVKGIKDKFPSIEQLSVGENFSPRRAKGFSIGSIAVFKGVNELDALDSESDLANEQKDKVREYLDGVLVLDYVVPSVMPQPSSAEH</sequence>
<evidence type="ECO:0000259" key="2">
    <source>
        <dbReference type="PROSITE" id="PS51502"/>
    </source>
</evidence>
<dbReference type="AlphaFoldDB" id="A0ABD1V9M6"/>